<dbReference type="Proteomes" id="UP001314170">
    <property type="component" value="Unassembled WGS sequence"/>
</dbReference>
<gene>
    <name evidence="2" type="ORF">DCAF_LOCUS24188</name>
</gene>
<evidence type="ECO:0000313" key="3">
    <source>
        <dbReference type="Proteomes" id="UP001314170"/>
    </source>
</evidence>
<organism evidence="2 3">
    <name type="scientific">Dovyalis caffra</name>
    <dbReference type="NCBI Taxonomy" id="77055"/>
    <lineage>
        <taxon>Eukaryota</taxon>
        <taxon>Viridiplantae</taxon>
        <taxon>Streptophyta</taxon>
        <taxon>Embryophyta</taxon>
        <taxon>Tracheophyta</taxon>
        <taxon>Spermatophyta</taxon>
        <taxon>Magnoliopsida</taxon>
        <taxon>eudicotyledons</taxon>
        <taxon>Gunneridae</taxon>
        <taxon>Pentapetalae</taxon>
        <taxon>rosids</taxon>
        <taxon>fabids</taxon>
        <taxon>Malpighiales</taxon>
        <taxon>Salicaceae</taxon>
        <taxon>Flacourtieae</taxon>
        <taxon>Dovyalis</taxon>
    </lineage>
</organism>
<feature type="region of interest" description="Disordered" evidence="1">
    <location>
        <begin position="1"/>
        <end position="26"/>
    </location>
</feature>
<name>A0AAV1SMC8_9ROSI</name>
<keyword evidence="3" id="KW-1185">Reference proteome</keyword>
<evidence type="ECO:0000256" key="1">
    <source>
        <dbReference type="SAM" id="MobiDB-lite"/>
    </source>
</evidence>
<protein>
    <submittedName>
        <fullName evidence="2">Uncharacterized protein</fullName>
    </submittedName>
</protein>
<dbReference type="AlphaFoldDB" id="A0AAV1SMC8"/>
<evidence type="ECO:0000313" key="2">
    <source>
        <dbReference type="EMBL" id="CAK7352368.1"/>
    </source>
</evidence>
<dbReference type="EMBL" id="CAWUPB010001194">
    <property type="protein sequence ID" value="CAK7352368.1"/>
    <property type="molecule type" value="Genomic_DNA"/>
</dbReference>
<proteinExistence type="predicted"/>
<comment type="caution">
    <text evidence="2">The sequence shown here is derived from an EMBL/GenBank/DDBJ whole genome shotgun (WGS) entry which is preliminary data.</text>
</comment>
<accession>A0AAV1SMC8</accession>
<reference evidence="2 3" key="1">
    <citation type="submission" date="2024-01" db="EMBL/GenBank/DDBJ databases">
        <authorList>
            <person name="Waweru B."/>
        </authorList>
    </citation>
    <scope>NUCLEOTIDE SEQUENCE [LARGE SCALE GENOMIC DNA]</scope>
</reference>
<sequence>MNKMSKKGLGSRFEWVRNKKGKMPPPHRIFMDAVELMVIGGPHPNTKSQSLDVDVLLMGPA</sequence>